<dbReference type="InterPro" id="IPR011057">
    <property type="entry name" value="Mss4-like_sf"/>
</dbReference>
<dbReference type="PROSITE" id="PS51891">
    <property type="entry name" value="CENP_V_GFA"/>
    <property type="match status" value="1"/>
</dbReference>
<dbReference type="AlphaFoldDB" id="A0A0N0NIP5"/>
<dbReference type="Gene3D" id="3.90.1590.10">
    <property type="entry name" value="glutathione-dependent formaldehyde- activating enzyme (gfa)"/>
    <property type="match status" value="1"/>
</dbReference>
<protein>
    <recommendedName>
        <fullName evidence="6">CENP-V/GFA domain-containing protein</fullName>
    </recommendedName>
</protein>
<dbReference type="Proteomes" id="UP000038010">
    <property type="component" value="Unassembled WGS sequence"/>
</dbReference>
<dbReference type="GO" id="GO:0046872">
    <property type="term" value="F:metal ion binding"/>
    <property type="evidence" value="ECO:0007669"/>
    <property type="project" value="UniProtKB-KW"/>
</dbReference>
<evidence type="ECO:0000256" key="5">
    <source>
        <dbReference type="SAM" id="MobiDB-lite"/>
    </source>
</evidence>
<dbReference type="InterPro" id="IPR006913">
    <property type="entry name" value="CENP-V/GFA"/>
</dbReference>
<keyword evidence="8" id="KW-1185">Reference proteome</keyword>
<dbReference type="GeneID" id="28732998"/>
<name>A0A0N0NIP5_9EURO</name>
<dbReference type="SUPFAM" id="SSF51316">
    <property type="entry name" value="Mss4-like"/>
    <property type="match status" value="1"/>
</dbReference>
<dbReference type="PANTHER" id="PTHR33337:SF30">
    <property type="entry name" value="DUF636 DOMAIN PROTEIN (AFU_ORTHOLOGUE AFUA_1G03180)"/>
    <property type="match status" value="1"/>
</dbReference>
<dbReference type="GO" id="GO:0016846">
    <property type="term" value="F:carbon-sulfur lyase activity"/>
    <property type="evidence" value="ECO:0007669"/>
    <property type="project" value="InterPro"/>
</dbReference>
<evidence type="ECO:0000256" key="3">
    <source>
        <dbReference type="ARBA" id="ARBA00022833"/>
    </source>
</evidence>
<dbReference type="EMBL" id="LFJN01000037">
    <property type="protein sequence ID" value="KPI35689.1"/>
    <property type="molecule type" value="Genomic_DNA"/>
</dbReference>
<keyword evidence="3" id="KW-0862">Zinc</keyword>
<evidence type="ECO:0000313" key="7">
    <source>
        <dbReference type="EMBL" id="KPI35689.1"/>
    </source>
</evidence>
<gene>
    <name evidence="7" type="ORF">AB675_1242</name>
</gene>
<keyword evidence="4" id="KW-0456">Lyase</keyword>
<keyword evidence="2" id="KW-0479">Metal-binding</keyword>
<sequence length="156" mass="16629">MPSGSCLCGAIAYSYSGNPASKALCHCLTCRKLTSSTSAMTILLPTPQFNLPDTTTSSEHYRTYTAVHETGVELTAHFCANCSSVCWKTSEQGWPGFVVIFAGTLNEAEGGKGGVAEVSPEAELWIKHRVPWLKSLDGGEGDGKGTVHQFEGFPPQ</sequence>
<feature type="region of interest" description="Disordered" evidence="5">
    <location>
        <begin position="137"/>
        <end position="156"/>
    </location>
</feature>
<evidence type="ECO:0000256" key="2">
    <source>
        <dbReference type="ARBA" id="ARBA00022723"/>
    </source>
</evidence>
<evidence type="ECO:0000256" key="4">
    <source>
        <dbReference type="ARBA" id="ARBA00023239"/>
    </source>
</evidence>
<reference evidence="7 8" key="1">
    <citation type="submission" date="2015-06" db="EMBL/GenBank/DDBJ databases">
        <title>Draft genome of the ant-associated black yeast Phialophora attae CBS 131958.</title>
        <authorList>
            <person name="Moreno L.F."/>
            <person name="Stielow B.J."/>
            <person name="de Hoog S."/>
            <person name="Vicente V.A."/>
            <person name="Weiss V.A."/>
            <person name="de Vries M."/>
            <person name="Cruz L.M."/>
            <person name="Souza E.M."/>
        </authorList>
    </citation>
    <scope>NUCLEOTIDE SEQUENCE [LARGE SCALE GENOMIC DNA]</scope>
    <source>
        <strain evidence="7 8">CBS 131958</strain>
    </source>
</reference>
<organism evidence="7 8">
    <name type="scientific">Cyphellophora attinorum</name>
    <dbReference type="NCBI Taxonomy" id="1664694"/>
    <lineage>
        <taxon>Eukaryota</taxon>
        <taxon>Fungi</taxon>
        <taxon>Dikarya</taxon>
        <taxon>Ascomycota</taxon>
        <taxon>Pezizomycotina</taxon>
        <taxon>Eurotiomycetes</taxon>
        <taxon>Chaetothyriomycetidae</taxon>
        <taxon>Chaetothyriales</taxon>
        <taxon>Cyphellophoraceae</taxon>
        <taxon>Cyphellophora</taxon>
    </lineage>
</organism>
<proteinExistence type="inferred from homology"/>
<accession>A0A0N0NIP5</accession>
<feature type="domain" description="CENP-V/GFA" evidence="6">
    <location>
        <begin position="2"/>
        <end position="133"/>
    </location>
</feature>
<dbReference type="PANTHER" id="PTHR33337">
    <property type="entry name" value="GFA DOMAIN-CONTAINING PROTEIN"/>
    <property type="match status" value="1"/>
</dbReference>
<dbReference type="RefSeq" id="XP_017995652.1">
    <property type="nucleotide sequence ID" value="XM_018141118.1"/>
</dbReference>
<evidence type="ECO:0000256" key="1">
    <source>
        <dbReference type="ARBA" id="ARBA00005495"/>
    </source>
</evidence>
<comment type="similarity">
    <text evidence="1">Belongs to the Gfa family.</text>
</comment>
<evidence type="ECO:0000259" key="6">
    <source>
        <dbReference type="PROSITE" id="PS51891"/>
    </source>
</evidence>
<dbReference type="Pfam" id="PF04828">
    <property type="entry name" value="GFA"/>
    <property type="match status" value="1"/>
</dbReference>
<evidence type="ECO:0000313" key="8">
    <source>
        <dbReference type="Proteomes" id="UP000038010"/>
    </source>
</evidence>
<dbReference type="STRING" id="1664694.A0A0N0NIP5"/>
<dbReference type="OrthoDB" id="9985472at2759"/>
<dbReference type="VEuPathDB" id="FungiDB:AB675_1242"/>
<comment type="caution">
    <text evidence="7">The sequence shown here is derived from an EMBL/GenBank/DDBJ whole genome shotgun (WGS) entry which is preliminary data.</text>
</comment>